<dbReference type="InterPro" id="IPR025659">
    <property type="entry name" value="Tubby-like_C"/>
</dbReference>
<evidence type="ECO:0000313" key="2">
    <source>
        <dbReference type="EMBL" id="SCB98842.1"/>
    </source>
</evidence>
<keyword evidence="3" id="KW-1185">Reference proteome</keyword>
<dbReference type="GeneID" id="72424239"/>
<evidence type="ECO:0000313" key="1">
    <source>
        <dbReference type="EMBL" id="NKY67119.1"/>
    </source>
</evidence>
<dbReference type="OrthoDB" id="2248181at2"/>
<reference evidence="1 4" key="2">
    <citation type="submission" date="2020-04" db="EMBL/GenBank/DDBJ databases">
        <title>MicrobeNet Type strains.</title>
        <authorList>
            <person name="Nicholson A.C."/>
        </authorList>
    </citation>
    <scope>NUCLEOTIDE SEQUENCE [LARGE SCALE GENOMIC DNA]</scope>
    <source>
        <strain evidence="1 4">CCUG 33494</strain>
    </source>
</reference>
<dbReference type="EMBL" id="JAAXPM010000007">
    <property type="protein sequence ID" value="NKY67119.1"/>
    <property type="molecule type" value="Genomic_DNA"/>
</dbReference>
<protein>
    <submittedName>
        <fullName evidence="1">Uncharacterized protein</fullName>
    </submittedName>
</protein>
<dbReference type="EMBL" id="FMAW01000009">
    <property type="protein sequence ID" value="SCB98842.1"/>
    <property type="molecule type" value="Genomic_DNA"/>
</dbReference>
<evidence type="ECO:0000313" key="3">
    <source>
        <dbReference type="Proteomes" id="UP000182448"/>
    </source>
</evidence>
<dbReference type="Proteomes" id="UP000182448">
    <property type="component" value="Unassembled WGS sequence"/>
</dbReference>
<comment type="caution">
    <text evidence="1">The sequence shown here is derived from an EMBL/GenBank/DDBJ whole genome shotgun (WGS) entry which is preliminary data.</text>
</comment>
<gene>
    <name evidence="2" type="ORF">GA0061075_10985</name>
    <name evidence="1" type="ORF">HF960_05455</name>
</gene>
<sequence length="182" mass="21072">MHHLYLSQPLKERSGTTTVTTYDQTIKYFVSGQIGHRHNKLTIFNEGYEPLATITQISGGLLPRFILSKHDKQVGSFGISLKRHELLYINTLNWFVLGRLEKRHFQISTVNHQLANAYPLADKRLEVTLPNHNQEDLLVLIIAFLDRWLFIAHRYPLTWPNLFNTPSPLVTPFSRSKPSNLK</sequence>
<dbReference type="Proteomes" id="UP000585749">
    <property type="component" value="Unassembled WGS sequence"/>
</dbReference>
<dbReference type="RefSeq" id="WP_074427566.1">
    <property type="nucleotide sequence ID" value="NZ_BJEG01000007.1"/>
</dbReference>
<dbReference type="SUPFAM" id="SSF54518">
    <property type="entry name" value="Tubby C-terminal domain-like"/>
    <property type="match status" value="1"/>
</dbReference>
<evidence type="ECO:0000313" key="4">
    <source>
        <dbReference type="Proteomes" id="UP000585749"/>
    </source>
</evidence>
<reference evidence="2 3" key="1">
    <citation type="submission" date="2016-08" db="EMBL/GenBank/DDBJ databases">
        <authorList>
            <person name="Varghese N."/>
            <person name="Submissions Spin"/>
        </authorList>
    </citation>
    <scope>NUCLEOTIDE SEQUENCE [LARGE SCALE GENOMIC DNA]</scope>
    <source>
        <strain evidence="2 3">R-53116</strain>
    </source>
</reference>
<dbReference type="AlphaFoldDB" id="A0A4Y4G8Z6"/>
<organism evidence="1 4">
    <name type="scientific">Weissella hellenica</name>
    <dbReference type="NCBI Taxonomy" id="46256"/>
    <lineage>
        <taxon>Bacteria</taxon>
        <taxon>Bacillati</taxon>
        <taxon>Bacillota</taxon>
        <taxon>Bacilli</taxon>
        <taxon>Lactobacillales</taxon>
        <taxon>Lactobacillaceae</taxon>
        <taxon>Weissella</taxon>
    </lineage>
</organism>
<proteinExistence type="predicted"/>
<name>A0A4Y4G8Z6_WEIHE</name>
<accession>A0A4Y4G8Z6</accession>